<feature type="transmembrane region" description="Helical" evidence="6">
    <location>
        <begin position="183"/>
        <end position="209"/>
    </location>
</feature>
<dbReference type="PANTHER" id="PTHR21716:SF64">
    <property type="entry name" value="AI-2 TRANSPORT PROTEIN TQSA"/>
    <property type="match status" value="1"/>
</dbReference>
<dbReference type="GO" id="GO:0016020">
    <property type="term" value="C:membrane"/>
    <property type="evidence" value="ECO:0007669"/>
    <property type="project" value="UniProtKB-SubCell"/>
</dbReference>
<feature type="transmembrane region" description="Helical" evidence="6">
    <location>
        <begin position="284"/>
        <end position="317"/>
    </location>
</feature>
<evidence type="ECO:0000313" key="7">
    <source>
        <dbReference type="EMBL" id="RAH99879.1"/>
    </source>
</evidence>
<proteinExistence type="inferred from homology"/>
<comment type="similarity">
    <text evidence="2">Belongs to the autoinducer-2 exporter (AI-2E) (TC 2.A.86) family.</text>
</comment>
<evidence type="ECO:0000256" key="6">
    <source>
        <dbReference type="SAM" id="Phobius"/>
    </source>
</evidence>
<dbReference type="AlphaFoldDB" id="A0A8B2NU72"/>
<sequence>MRIAVLIAATIWILNTAESVLRPLATSLLIWLVLSATSATLVRLVPRRWRHRRTTARVVSIFGITAIVALISILMVGAVAEFRSNLPLYQQNVDQLLALVQEYVGSKEQLSLFDLLQQIDVRSLLINLAGSTAAYTSAIFVVFLYVAFIFVESQAFDSKLTAIAGGPEEEARLRRMAIDVKSAIDDVLSVQVLVGLVQAVPTFLVLLLVGVDAAVFWAVLVFFFSFIPTIGSIFGILLPVLMTLLQFLEFWPVVIVLVAVGIVQILGTNVLMPALMSRSLNLSSFVVLVAVFAGGALWGVVGALIAVPVLTVAIIICSKIDSLRWIAVLVSANGDIPDTPLSEEIVELDGKPLERGAPAISEG</sequence>
<evidence type="ECO:0000256" key="2">
    <source>
        <dbReference type="ARBA" id="ARBA00009773"/>
    </source>
</evidence>
<name>A0A8B2NU72_9HYPH</name>
<comment type="subcellular location">
    <subcellularLocation>
        <location evidence="1">Membrane</location>
        <topology evidence="1">Multi-pass membrane protein</topology>
    </subcellularLocation>
</comment>
<dbReference type="PANTHER" id="PTHR21716">
    <property type="entry name" value="TRANSMEMBRANE PROTEIN"/>
    <property type="match status" value="1"/>
</dbReference>
<feature type="transmembrane region" description="Helical" evidence="6">
    <location>
        <begin position="29"/>
        <end position="46"/>
    </location>
</feature>
<evidence type="ECO:0000256" key="4">
    <source>
        <dbReference type="ARBA" id="ARBA00022989"/>
    </source>
</evidence>
<keyword evidence="8" id="KW-1185">Reference proteome</keyword>
<dbReference type="GO" id="GO:0055085">
    <property type="term" value="P:transmembrane transport"/>
    <property type="evidence" value="ECO:0007669"/>
    <property type="project" value="TreeGrafter"/>
</dbReference>
<feature type="transmembrane region" description="Helical" evidence="6">
    <location>
        <begin position="132"/>
        <end position="151"/>
    </location>
</feature>
<dbReference type="InterPro" id="IPR002549">
    <property type="entry name" value="AI-2E-like"/>
</dbReference>
<feature type="transmembrane region" description="Helical" evidence="6">
    <location>
        <begin position="250"/>
        <end position="272"/>
    </location>
</feature>
<feature type="transmembrane region" description="Helical" evidence="6">
    <location>
        <begin position="58"/>
        <end position="80"/>
    </location>
</feature>
<dbReference type="RefSeq" id="WP_111348232.1">
    <property type="nucleotide sequence ID" value="NZ_JAIWKD010000007.1"/>
</dbReference>
<accession>A0A8B2NU72</accession>
<organism evidence="7 8">
    <name type="scientific">Acuticoccus sediminis</name>
    <dbReference type="NCBI Taxonomy" id="2184697"/>
    <lineage>
        <taxon>Bacteria</taxon>
        <taxon>Pseudomonadati</taxon>
        <taxon>Pseudomonadota</taxon>
        <taxon>Alphaproteobacteria</taxon>
        <taxon>Hyphomicrobiales</taxon>
        <taxon>Amorphaceae</taxon>
        <taxon>Acuticoccus</taxon>
    </lineage>
</organism>
<feature type="transmembrane region" description="Helical" evidence="6">
    <location>
        <begin position="215"/>
        <end position="238"/>
    </location>
</feature>
<protein>
    <recommendedName>
        <fullName evidence="9">AI-2E family transporter</fullName>
    </recommendedName>
</protein>
<keyword evidence="3 6" id="KW-0812">Transmembrane</keyword>
<keyword evidence="4 6" id="KW-1133">Transmembrane helix</keyword>
<gene>
    <name evidence="7" type="ORF">DLJ53_19230</name>
</gene>
<dbReference type="Proteomes" id="UP000249590">
    <property type="component" value="Unassembled WGS sequence"/>
</dbReference>
<dbReference type="EMBL" id="QHHQ01000004">
    <property type="protein sequence ID" value="RAH99879.1"/>
    <property type="molecule type" value="Genomic_DNA"/>
</dbReference>
<reference evidence="7 8" key="1">
    <citation type="submission" date="2018-05" db="EMBL/GenBank/DDBJ databases">
        <title>Acuticoccus sediminis sp. nov., isolated from deep-sea sediment of Indian Ocean.</title>
        <authorList>
            <person name="Liu X."/>
            <person name="Lai Q."/>
            <person name="Du Y."/>
            <person name="Sun F."/>
            <person name="Zhang X."/>
            <person name="Wang S."/>
            <person name="Shao Z."/>
        </authorList>
    </citation>
    <scope>NUCLEOTIDE SEQUENCE [LARGE SCALE GENOMIC DNA]</scope>
    <source>
        <strain evidence="7 8">PTG4-2</strain>
    </source>
</reference>
<evidence type="ECO:0000256" key="5">
    <source>
        <dbReference type="ARBA" id="ARBA00023136"/>
    </source>
</evidence>
<dbReference type="OrthoDB" id="9799225at2"/>
<keyword evidence="5 6" id="KW-0472">Membrane</keyword>
<evidence type="ECO:0008006" key="9">
    <source>
        <dbReference type="Google" id="ProtNLM"/>
    </source>
</evidence>
<evidence type="ECO:0000256" key="3">
    <source>
        <dbReference type="ARBA" id="ARBA00022692"/>
    </source>
</evidence>
<evidence type="ECO:0000256" key="1">
    <source>
        <dbReference type="ARBA" id="ARBA00004141"/>
    </source>
</evidence>
<comment type="caution">
    <text evidence="7">The sequence shown here is derived from an EMBL/GenBank/DDBJ whole genome shotgun (WGS) entry which is preliminary data.</text>
</comment>
<dbReference type="Pfam" id="PF01594">
    <property type="entry name" value="AI-2E_transport"/>
    <property type="match status" value="1"/>
</dbReference>
<evidence type="ECO:0000313" key="8">
    <source>
        <dbReference type="Proteomes" id="UP000249590"/>
    </source>
</evidence>